<evidence type="ECO:0000313" key="1">
    <source>
        <dbReference type="EMBL" id="CAG8794616.1"/>
    </source>
</evidence>
<dbReference type="Proteomes" id="UP000789759">
    <property type="component" value="Unassembled WGS sequence"/>
</dbReference>
<dbReference type="EMBL" id="CAJVQA010028428">
    <property type="protein sequence ID" value="CAG8794616.1"/>
    <property type="molecule type" value="Genomic_DNA"/>
</dbReference>
<reference evidence="1" key="1">
    <citation type="submission" date="2021-06" db="EMBL/GenBank/DDBJ databases">
        <authorList>
            <person name="Kallberg Y."/>
            <person name="Tangrot J."/>
            <person name="Rosling A."/>
        </authorList>
    </citation>
    <scope>NUCLEOTIDE SEQUENCE</scope>
    <source>
        <strain evidence="1">FL966</strain>
    </source>
</reference>
<dbReference type="AlphaFoldDB" id="A0A9N9JW60"/>
<evidence type="ECO:0000313" key="2">
    <source>
        <dbReference type="Proteomes" id="UP000789759"/>
    </source>
</evidence>
<dbReference type="OrthoDB" id="2445244at2759"/>
<accession>A0A9N9JW60</accession>
<feature type="non-terminal residue" evidence="1">
    <location>
        <position position="1"/>
    </location>
</feature>
<sequence>DNEGYNSFWQHFRIKLVTFNTIVAKLEAHSAFSYEAPNSILFANRTGIRILEQTLRISQESVCHFTDRFLKALLDIEQGKIMWSQGSKLATITQGFEHGISGLENNLPNIIGVMDKSHIPIHLSSKNSF</sequence>
<comment type="caution">
    <text evidence="1">The sequence shown here is derived from an EMBL/GenBank/DDBJ whole genome shotgun (WGS) entry which is preliminary data.</text>
</comment>
<proteinExistence type="predicted"/>
<organism evidence="1 2">
    <name type="scientific">Cetraspora pellucida</name>
    <dbReference type="NCBI Taxonomy" id="1433469"/>
    <lineage>
        <taxon>Eukaryota</taxon>
        <taxon>Fungi</taxon>
        <taxon>Fungi incertae sedis</taxon>
        <taxon>Mucoromycota</taxon>
        <taxon>Glomeromycotina</taxon>
        <taxon>Glomeromycetes</taxon>
        <taxon>Diversisporales</taxon>
        <taxon>Gigasporaceae</taxon>
        <taxon>Cetraspora</taxon>
    </lineage>
</organism>
<keyword evidence="2" id="KW-1185">Reference proteome</keyword>
<gene>
    <name evidence="1" type="ORF">CPELLU_LOCUS17252</name>
</gene>
<protein>
    <submittedName>
        <fullName evidence="1">3124_t:CDS:1</fullName>
    </submittedName>
</protein>
<name>A0A9N9JW60_9GLOM</name>